<dbReference type="EnsemblMetazoa" id="ACHR014074-RA">
    <property type="protein sequence ID" value="ACHR014074-PA"/>
    <property type="gene ID" value="ACHR014074"/>
</dbReference>
<name>A0A182KHW9_9DIPT</name>
<reference evidence="1" key="2">
    <citation type="submission" date="2020-05" db="UniProtKB">
        <authorList>
            <consortium name="EnsemblMetazoa"/>
        </authorList>
    </citation>
    <scope>IDENTIFICATION</scope>
    <source>
        <strain evidence="1">ACHKN1017</strain>
    </source>
</reference>
<reference evidence="2" key="1">
    <citation type="submission" date="2013-03" db="EMBL/GenBank/DDBJ databases">
        <title>The Genome Sequence of Anopheles christyi ACHKN1017.</title>
        <authorList>
            <consortium name="The Broad Institute Genomics Platform"/>
            <person name="Neafsey D.E."/>
            <person name="Besansky N."/>
            <person name="Walker B."/>
            <person name="Young S.K."/>
            <person name="Zeng Q."/>
            <person name="Gargeya S."/>
            <person name="Fitzgerald M."/>
            <person name="Haas B."/>
            <person name="Abouelleil A."/>
            <person name="Allen A.W."/>
            <person name="Alvarado L."/>
            <person name="Arachchi H.M."/>
            <person name="Berlin A.M."/>
            <person name="Chapman S.B."/>
            <person name="Gainer-Dewar J."/>
            <person name="Goldberg J."/>
            <person name="Griggs A."/>
            <person name="Gujja S."/>
            <person name="Hansen M."/>
            <person name="Howarth C."/>
            <person name="Imamovic A."/>
            <person name="Ireland A."/>
            <person name="Larimer J."/>
            <person name="McCowan C."/>
            <person name="Murphy C."/>
            <person name="Pearson M."/>
            <person name="Poon T.W."/>
            <person name="Priest M."/>
            <person name="Roberts A."/>
            <person name="Saif S."/>
            <person name="Shea T."/>
            <person name="Sisk P."/>
            <person name="Sykes S."/>
            <person name="Wortman J."/>
            <person name="Nusbaum C."/>
            <person name="Birren B."/>
        </authorList>
    </citation>
    <scope>NUCLEOTIDE SEQUENCE [LARGE SCALE GENOMIC DNA]</scope>
    <source>
        <strain evidence="2">ACHKN1017</strain>
    </source>
</reference>
<sequence>MFCDVEEQPWIELPLPTPERRDSDELKTLREVMVLSRNYTVGCGEMGMKITV</sequence>
<dbReference type="VEuPathDB" id="VectorBase:ACHR014074"/>
<evidence type="ECO:0000313" key="1">
    <source>
        <dbReference type="EnsemblMetazoa" id="ACHR014074-PA"/>
    </source>
</evidence>
<dbReference type="AlphaFoldDB" id="A0A182KHW9"/>
<organism evidence="1 2">
    <name type="scientific">Anopheles christyi</name>
    <dbReference type="NCBI Taxonomy" id="43041"/>
    <lineage>
        <taxon>Eukaryota</taxon>
        <taxon>Metazoa</taxon>
        <taxon>Ecdysozoa</taxon>
        <taxon>Arthropoda</taxon>
        <taxon>Hexapoda</taxon>
        <taxon>Insecta</taxon>
        <taxon>Pterygota</taxon>
        <taxon>Neoptera</taxon>
        <taxon>Endopterygota</taxon>
        <taxon>Diptera</taxon>
        <taxon>Nematocera</taxon>
        <taxon>Culicoidea</taxon>
        <taxon>Culicidae</taxon>
        <taxon>Anophelinae</taxon>
        <taxon>Anopheles</taxon>
    </lineage>
</organism>
<dbReference type="Proteomes" id="UP000075881">
    <property type="component" value="Unassembled WGS sequence"/>
</dbReference>
<proteinExistence type="predicted"/>
<keyword evidence="2" id="KW-1185">Reference proteome</keyword>
<protein>
    <submittedName>
        <fullName evidence="1">Uncharacterized protein</fullName>
    </submittedName>
</protein>
<evidence type="ECO:0000313" key="2">
    <source>
        <dbReference type="Proteomes" id="UP000075881"/>
    </source>
</evidence>
<accession>A0A182KHW9</accession>